<dbReference type="Pfam" id="PF08603">
    <property type="entry name" value="CAP_C"/>
    <property type="match status" value="1"/>
</dbReference>
<dbReference type="Proteomes" id="UP000533896">
    <property type="component" value="Unassembled WGS sequence"/>
</dbReference>
<dbReference type="PANTHER" id="PTHR10652:SF2">
    <property type="entry name" value="ADENYLYL CYCLASE-ASSOCIATED PROTEIN 2"/>
    <property type="match status" value="1"/>
</dbReference>
<comment type="similarity">
    <text evidence="1 2">Belongs to the CAP family.</text>
</comment>
<dbReference type="InterPro" id="IPR013992">
    <property type="entry name" value="Adenylate_cyclase-assoc_CAP_N"/>
</dbReference>
<dbReference type="InterPro" id="IPR036222">
    <property type="entry name" value="CAP_N_sf"/>
</dbReference>
<dbReference type="GO" id="GO:0003779">
    <property type="term" value="F:actin binding"/>
    <property type="evidence" value="ECO:0007669"/>
    <property type="project" value="InterPro"/>
</dbReference>
<sequence>MAETHDLMERLEKAVTRLESLFSDSHRSGGMECDAINGVNGSIAPYVEAFDRLLNGSVAEFLRYSKILEGDVKTHAEMVRAAFQAQRSFLVLASQCQEPQEVRKVTQHFKRQCVRLSEASPKPGPYVKEMNDAATFYTNRVLKDYKHSDTRHVDWVKSYLNIWSELQAYIKEHHTTGLTWSKTGPVASSMSMRSVLTSGSCLSPPPPPPPPPPGPPPIFDTETVKDEGTASRSALFAQLNQGEAITKGLRHVSDDQKTHKNPSLRAQCPSVRSPTKSHTPSPTSPKNSPQQSHAPVLELEGKKWRVEYQEDKNDLVITNTELKQVAYIFKCNKSTLQIKGKINSITIDNCKKFGLVFDNVVGIVEVINSRDIQIQVMGKVPTISINKTEGCHIYLSEESLDCEIVSAKSSEMNILIPQDGDYKEFPVPEQFKTAWDGSKLVTEPAEIVG</sequence>
<dbReference type="InterPro" id="IPR017901">
    <property type="entry name" value="C-CAP_CF_C-like"/>
</dbReference>
<dbReference type="InterPro" id="IPR028417">
    <property type="entry name" value="CAP_CS_C"/>
</dbReference>
<dbReference type="InterPro" id="IPR001837">
    <property type="entry name" value="Adenylate_cyclase-assoc_CAP"/>
</dbReference>
<dbReference type="PROSITE" id="PS01088">
    <property type="entry name" value="CAP_1"/>
    <property type="match status" value="1"/>
</dbReference>
<dbReference type="GO" id="GO:0005737">
    <property type="term" value="C:cytoplasm"/>
    <property type="evidence" value="ECO:0007669"/>
    <property type="project" value="TreeGrafter"/>
</dbReference>
<dbReference type="SUPFAM" id="SSF69340">
    <property type="entry name" value="C-terminal domain of adenylylcyclase associated protein"/>
    <property type="match status" value="1"/>
</dbReference>
<feature type="domain" description="C-CAP/cofactor C-like" evidence="4">
    <location>
        <begin position="289"/>
        <end position="427"/>
    </location>
</feature>
<gene>
    <name evidence="5" type="primary">Cap2</name>
    <name evidence="5" type="ORF">LOPRUF_R12593</name>
</gene>
<feature type="compositionally biased region" description="Low complexity" evidence="3">
    <location>
        <begin position="273"/>
        <end position="292"/>
    </location>
</feature>
<feature type="compositionally biased region" description="Pro residues" evidence="3">
    <location>
        <begin position="203"/>
        <end position="218"/>
    </location>
</feature>
<dbReference type="GO" id="GO:0000902">
    <property type="term" value="P:cell morphogenesis"/>
    <property type="evidence" value="ECO:0007669"/>
    <property type="project" value="TreeGrafter"/>
</dbReference>
<dbReference type="SUPFAM" id="SSF101278">
    <property type="entry name" value="N-terminal domain of adenylylcyclase associated protein, CAP"/>
    <property type="match status" value="1"/>
</dbReference>
<feature type="compositionally biased region" description="Polar residues" evidence="3">
    <location>
        <begin position="191"/>
        <end position="201"/>
    </location>
</feature>
<accession>A0A7K8JVC9</accession>
<dbReference type="Gene3D" id="2.160.20.70">
    <property type="match status" value="1"/>
</dbReference>
<feature type="non-terminal residue" evidence="5">
    <location>
        <position position="449"/>
    </location>
</feature>
<dbReference type="PROSITE" id="PS51329">
    <property type="entry name" value="C_CAP_COFACTOR_C"/>
    <property type="match status" value="1"/>
</dbReference>
<dbReference type="InterPro" id="IPR053950">
    <property type="entry name" value="CAP_N"/>
</dbReference>
<dbReference type="FunFam" id="2.160.20.70:FF:000001">
    <property type="entry name" value="Adenylyl cyclase-associated protein"/>
    <property type="match status" value="1"/>
</dbReference>
<dbReference type="InterPro" id="IPR006599">
    <property type="entry name" value="CARP_motif"/>
</dbReference>
<reference evidence="5 6" key="1">
    <citation type="submission" date="2019-09" db="EMBL/GenBank/DDBJ databases">
        <title>Bird 10,000 Genomes (B10K) Project - Family phase.</title>
        <authorList>
            <person name="Zhang G."/>
        </authorList>
    </citation>
    <scope>NUCLEOTIDE SEQUENCE [LARGE SCALE GENOMIC DNA]</scope>
    <source>
        <strain evidence="5">B10K-CU-031-23</strain>
    </source>
</reference>
<dbReference type="SMART" id="SM00673">
    <property type="entry name" value="CARP"/>
    <property type="match status" value="2"/>
</dbReference>
<dbReference type="OrthoDB" id="1601at2759"/>
<keyword evidence="6" id="KW-1185">Reference proteome</keyword>
<dbReference type="AlphaFoldDB" id="A0A7K8JVC9"/>
<dbReference type="PROSITE" id="PS01089">
    <property type="entry name" value="CAP_2"/>
    <property type="match status" value="1"/>
</dbReference>
<dbReference type="Pfam" id="PF21938">
    <property type="entry name" value="CAP_N"/>
    <property type="match status" value="2"/>
</dbReference>
<dbReference type="GO" id="GO:0019933">
    <property type="term" value="P:cAMP-mediated signaling"/>
    <property type="evidence" value="ECO:0007669"/>
    <property type="project" value="TreeGrafter"/>
</dbReference>
<evidence type="ECO:0000313" key="5">
    <source>
        <dbReference type="EMBL" id="NXE08092.1"/>
    </source>
</evidence>
<dbReference type="InterPro" id="IPR036223">
    <property type="entry name" value="CAP_C_sf"/>
</dbReference>
<evidence type="ECO:0000259" key="4">
    <source>
        <dbReference type="PROSITE" id="PS51329"/>
    </source>
</evidence>
<feature type="non-terminal residue" evidence="5">
    <location>
        <position position="1"/>
    </location>
</feature>
<dbReference type="GO" id="GO:0008179">
    <property type="term" value="F:adenylate cyclase binding"/>
    <property type="evidence" value="ECO:0007669"/>
    <property type="project" value="TreeGrafter"/>
</dbReference>
<evidence type="ECO:0000256" key="3">
    <source>
        <dbReference type="SAM" id="MobiDB-lite"/>
    </source>
</evidence>
<dbReference type="Gene3D" id="1.25.40.330">
    <property type="entry name" value="Adenylate cyclase-associated CAP, N-terminal domain"/>
    <property type="match status" value="2"/>
</dbReference>
<dbReference type="InterPro" id="IPR018106">
    <property type="entry name" value="CAP_CS_N"/>
</dbReference>
<evidence type="ECO:0000256" key="1">
    <source>
        <dbReference type="ARBA" id="ARBA00007659"/>
    </source>
</evidence>
<protein>
    <recommendedName>
        <fullName evidence="2">Adenylyl cyclase-associated protein</fullName>
    </recommendedName>
</protein>
<evidence type="ECO:0000313" key="6">
    <source>
        <dbReference type="Proteomes" id="UP000533896"/>
    </source>
</evidence>
<name>A0A7K8JVC9_9AVES</name>
<feature type="region of interest" description="Disordered" evidence="3">
    <location>
        <begin position="191"/>
        <end position="230"/>
    </location>
</feature>
<dbReference type="EMBL" id="VWYV01000245">
    <property type="protein sequence ID" value="NXE08092.1"/>
    <property type="molecule type" value="Genomic_DNA"/>
</dbReference>
<dbReference type="GO" id="GO:0007015">
    <property type="term" value="P:actin filament organization"/>
    <property type="evidence" value="ECO:0007669"/>
    <property type="project" value="TreeGrafter"/>
</dbReference>
<dbReference type="Pfam" id="PF01213">
    <property type="entry name" value="CAP_N-CM"/>
    <property type="match status" value="1"/>
</dbReference>
<comment type="caution">
    <text evidence="5">The sequence shown here is derived from an EMBL/GenBank/DDBJ whole genome shotgun (WGS) entry which is preliminary data.</text>
</comment>
<proteinExistence type="inferred from homology"/>
<dbReference type="PANTHER" id="PTHR10652">
    <property type="entry name" value="ADENYLYL CYCLASE-ASSOCIATED PROTEIN"/>
    <property type="match status" value="1"/>
</dbReference>
<organism evidence="5 6">
    <name type="scientific">Lophotis ruficrista</name>
    <dbReference type="NCBI Taxonomy" id="172689"/>
    <lineage>
        <taxon>Eukaryota</taxon>
        <taxon>Metazoa</taxon>
        <taxon>Chordata</taxon>
        <taxon>Craniata</taxon>
        <taxon>Vertebrata</taxon>
        <taxon>Euteleostomi</taxon>
        <taxon>Archelosauria</taxon>
        <taxon>Archosauria</taxon>
        <taxon>Dinosauria</taxon>
        <taxon>Saurischia</taxon>
        <taxon>Theropoda</taxon>
        <taxon>Coelurosauria</taxon>
        <taxon>Aves</taxon>
        <taxon>Neognathae</taxon>
        <taxon>Neoaves</taxon>
        <taxon>Otidimorphae</taxon>
        <taxon>Otidiformes</taxon>
        <taxon>Otididae</taxon>
        <taxon>Lophotis</taxon>
    </lineage>
</organism>
<dbReference type="InterPro" id="IPR013912">
    <property type="entry name" value="Adenylate_cyclase-assoc_CAP_C"/>
</dbReference>
<dbReference type="InterPro" id="IPR016098">
    <property type="entry name" value="CAP/MinC_C"/>
</dbReference>
<evidence type="ECO:0000256" key="2">
    <source>
        <dbReference type="RuleBase" id="RU000647"/>
    </source>
</evidence>
<feature type="region of interest" description="Disordered" evidence="3">
    <location>
        <begin position="251"/>
        <end position="295"/>
    </location>
</feature>